<dbReference type="Pfam" id="PF09258">
    <property type="entry name" value="Glyco_transf_64"/>
    <property type="match status" value="1"/>
</dbReference>
<evidence type="ECO:0000256" key="4">
    <source>
        <dbReference type="ARBA" id="ARBA00023136"/>
    </source>
</evidence>
<sequence>MVLGQTTGGSTEKTHRQRWWRVNDNGGFSFLFVSFMLFSSVGFLYTFVVYKNNNNVNNYGNNMLGCHEDSEGSWSIGVFYGDSPFSLKPIESMNVWDNKSASWPVANPIVTCGSVTDSGFPSNFVADPFLYIQGDVLYLFFETKNSITMQGDIGVARSIDNGASWEQMGVVLDEEWHLSYPYVFDYNGQIYMMPEGSKKGDLRLYRAVDFPLKWKLEKVILKRPLIDSFIMEYESRYWLFGSDHSRISTKKNGELEIWYSNTPLGPWKQHKKNPVLNTNKKTGARNGGRPFVYNGNVYRPGQDDGETYGKRVRVFKIEVLTPYNYKEVEVDLGFLKPTKGVNAWNGARSHHLDVQLLKSGQWIAVSDGDRTASGDLSRRYIIGSLLILAAGSLIFLMGMLLGFVRCIVPLSWCPHNIKKRSDAFLVWERSSLVSSKLRQYCSRLNRLCSVLRCKMNPNTSLGRLAFFFILIASIVLMCVGIRHIYGGHGGQEPYPINNHYSQFTMLAMTYDARLWNLKWYVQHYSRCPSVREIVVIWNKGTPPDLTEFDSAVPVRIRVEEKNSLNNRFKSDPLIKTRAVLELDDDIMMSCDYIERGFKVWREKPDRLVGFYPRLVTGPGPLEYRGEKHARKFNGYNMILTGAAFMDNQVAFSRYWSDEAKAGRETVDELFNCEDVLMNFLYAKATSLGASVEYVKPAWTLDTSKFSGVAISENTQAHYRVRSNCLEKFTALYGGLSDRKVGFKRRKDGWDL</sequence>
<keyword evidence="10" id="KW-1185">Reference proteome</keyword>
<accession>A0ABQ4ZJ26</accession>
<feature type="transmembrane region" description="Helical" evidence="6">
    <location>
        <begin position="380"/>
        <end position="404"/>
    </location>
</feature>
<evidence type="ECO:0000256" key="5">
    <source>
        <dbReference type="ARBA" id="ARBA00023157"/>
    </source>
</evidence>
<feature type="transmembrane region" description="Helical" evidence="6">
    <location>
        <begin position="28"/>
        <end position="50"/>
    </location>
</feature>
<keyword evidence="6" id="KW-1133">Transmembrane helix</keyword>
<dbReference type="InterPro" id="IPR004263">
    <property type="entry name" value="Exostosin"/>
</dbReference>
<comment type="caution">
    <text evidence="9">The sequence shown here is derived from an EMBL/GenBank/DDBJ whole genome shotgun (WGS) entry which is preliminary data.</text>
</comment>
<evidence type="ECO:0000256" key="6">
    <source>
        <dbReference type="SAM" id="Phobius"/>
    </source>
</evidence>
<dbReference type="Gene3D" id="2.115.10.20">
    <property type="entry name" value="Glycosyl hydrolase domain, family 43"/>
    <property type="match status" value="1"/>
</dbReference>
<keyword evidence="6" id="KW-0812">Transmembrane</keyword>
<evidence type="ECO:0000256" key="2">
    <source>
        <dbReference type="ARBA" id="ARBA00008700"/>
    </source>
</evidence>
<dbReference type="InterPro" id="IPR015338">
    <property type="entry name" value="GT64_dom"/>
</dbReference>
<dbReference type="EMBL" id="BQNB010011299">
    <property type="protein sequence ID" value="GJS88778.1"/>
    <property type="molecule type" value="Genomic_DNA"/>
</dbReference>
<reference evidence="9" key="1">
    <citation type="journal article" date="2022" name="Int. J. Mol. Sci.">
        <title>Draft Genome of Tanacetum Coccineum: Genomic Comparison of Closely Related Tanacetum-Family Plants.</title>
        <authorList>
            <person name="Yamashiro T."/>
            <person name="Shiraishi A."/>
            <person name="Nakayama K."/>
            <person name="Satake H."/>
        </authorList>
    </citation>
    <scope>NUCLEOTIDE SEQUENCE</scope>
</reference>
<name>A0ABQ4ZJ26_9ASTR</name>
<evidence type="ECO:0000313" key="10">
    <source>
        <dbReference type="Proteomes" id="UP001151760"/>
    </source>
</evidence>
<dbReference type="SUPFAM" id="SSF75005">
    <property type="entry name" value="Arabinanase/levansucrase/invertase"/>
    <property type="match status" value="1"/>
</dbReference>
<dbReference type="PANTHER" id="PTHR48261:SF6">
    <property type="entry name" value="GLYCOSYLTRANSFERASE FAMILY PROTEIN"/>
    <property type="match status" value="1"/>
</dbReference>
<dbReference type="InterPro" id="IPR029044">
    <property type="entry name" value="Nucleotide-diphossugar_trans"/>
</dbReference>
<dbReference type="InterPro" id="IPR056442">
    <property type="entry name" value="GINT1_N"/>
</dbReference>
<keyword evidence="3" id="KW-0808">Transferase</keyword>
<evidence type="ECO:0000259" key="8">
    <source>
        <dbReference type="Pfam" id="PF24793"/>
    </source>
</evidence>
<gene>
    <name evidence="9" type="ORF">Tco_0771414</name>
</gene>
<evidence type="ECO:0000256" key="1">
    <source>
        <dbReference type="ARBA" id="ARBA00004370"/>
    </source>
</evidence>
<proteinExistence type="inferred from homology"/>
<comment type="subcellular location">
    <subcellularLocation>
        <location evidence="1">Membrane</location>
    </subcellularLocation>
</comment>
<reference evidence="9" key="2">
    <citation type="submission" date="2022-01" db="EMBL/GenBank/DDBJ databases">
        <authorList>
            <person name="Yamashiro T."/>
            <person name="Shiraishi A."/>
            <person name="Satake H."/>
            <person name="Nakayama K."/>
        </authorList>
    </citation>
    <scope>NUCLEOTIDE SEQUENCE</scope>
</reference>
<dbReference type="Proteomes" id="UP001151760">
    <property type="component" value="Unassembled WGS sequence"/>
</dbReference>
<organism evidence="9 10">
    <name type="scientific">Tanacetum coccineum</name>
    <dbReference type="NCBI Taxonomy" id="301880"/>
    <lineage>
        <taxon>Eukaryota</taxon>
        <taxon>Viridiplantae</taxon>
        <taxon>Streptophyta</taxon>
        <taxon>Embryophyta</taxon>
        <taxon>Tracheophyta</taxon>
        <taxon>Spermatophyta</taxon>
        <taxon>Magnoliopsida</taxon>
        <taxon>eudicotyledons</taxon>
        <taxon>Gunneridae</taxon>
        <taxon>Pentapetalae</taxon>
        <taxon>asterids</taxon>
        <taxon>campanulids</taxon>
        <taxon>Asterales</taxon>
        <taxon>Asteraceae</taxon>
        <taxon>Asteroideae</taxon>
        <taxon>Anthemideae</taxon>
        <taxon>Anthemidinae</taxon>
        <taxon>Tanacetum</taxon>
    </lineage>
</organism>
<evidence type="ECO:0000313" key="9">
    <source>
        <dbReference type="EMBL" id="GJS88778.1"/>
    </source>
</evidence>
<comment type="similarity">
    <text evidence="2">Belongs to the glycosyltransferase 64 family.</text>
</comment>
<dbReference type="PANTHER" id="PTHR48261">
    <property type="entry name" value="ACETYLGLUCOSAMINYLTRANSFERASE"/>
    <property type="match status" value="1"/>
</dbReference>
<dbReference type="InterPro" id="IPR023296">
    <property type="entry name" value="Glyco_hydro_beta-prop_sf"/>
</dbReference>
<evidence type="ECO:0000256" key="3">
    <source>
        <dbReference type="ARBA" id="ARBA00022679"/>
    </source>
</evidence>
<keyword evidence="4 6" id="KW-0472">Membrane</keyword>
<feature type="transmembrane region" description="Helical" evidence="6">
    <location>
        <begin position="464"/>
        <end position="485"/>
    </location>
</feature>
<feature type="domain" description="Glucosamine inositolphosphorylceramide transferase 1 N-terminal" evidence="8">
    <location>
        <begin position="66"/>
        <end position="369"/>
    </location>
</feature>
<keyword evidence="5" id="KW-1015">Disulfide bond</keyword>
<feature type="domain" description="Glycosyl transferase 64" evidence="7">
    <location>
        <begin position="503"/>
        <end position="736"/>
    </location>
</feature>
<dbReference type="Gene3D" id="3.90.550.10">
    <property type="entry name" value="Spore Coat Polysaccharide Biosynthesis Protein SpsA, Chain A"/>
    <property type="match status" value="1"/>
</dbReference>
<dbReference type="SUPFAM" id="SSF53448">
    <property type="entry name" value="Nucleotide-diphospho-sugar transferases"/>
    <property type="match status" value="1"/>
</dbReference>
<evidence type="ECO:0000259" key="7">
    <source>
        <dbReference type="Pfam" id="PF09258"/>
    </source>
</evidence>
<dbReference type="Pfam" id="PF24793">
    <property type="entry name" value="GINT1_N"/>
    <property type="match status" value="1"/>
</dbReference>
<protein>
    <submittedName>
        <fullName evidence="9">Glycosyltransferase family protein 64 protein C5-like protein</fullName>
    </submittedName>
</protein>